<name>L2GXC9_VAVCU</name>
<dbReference type="AlphaFoldDB" id="L2GXC9"/>
<protein>
    <submittedName>
        <fullName evidence="1">Uncharacterized protein</fullName>
    </submittedName>
</protein>
<proteinExistence type="predicted"/>
<sequence length="116" mass="13629">MKRKLKKKQITERGDCVLTGYFMFCVIIDKHTYISLNEVVAEMVLCLRTYHSMRLLQKWCCAYVRITAWGCCRNGAVPTYVSQHEVVAEMVLCLRTYHSMRLLQKWCCTCHLSKNV</sequence>
<dbReference type="VEuPathDB" id="MicrosporidiaDB:VCUG_00721"/>
<accession>L2GXC9</accession>
<dbReference type="Proteomes" id="UP000011081">
    <property type="component" value="Unassembled WGS sequence"/>
</dbReference>
<evidence type="ECO:0000313" key="1">
    <source>
        <dbReference type="EMBL" id="ELA47760.1"/>
    </source>
</evidence>
<reference evidence="2" key="1">
    <citation type="submission" date="2011-03" db="EMBL/GenBank/DDBJ databases">
        <title>The genome sequence of Vavraia culicis strain floridensis.</title>
        <authorList>
            <consortium name="The Broad Institute Genome Sequencing Platform"/>
            <person name="Cuomo C."/>
            <person name="Becnel J."/>
            <person name="Sanscrainte N."/>
            <person name="Young S.K."/>
            <person name="Zeng Q."/>
            <person name="Gargeya S."/>
            <person name="Fitzgerald M."/>
            <person name="Haas B."/>
            <person name="Abouelleil A."/>
            <person name="Alvarado L."/>
            <person name="Arachchi H.M."/>
            <person name="Berlin A."/>
            <person name="Chapman S.B."/>
            <person name="Gearin G."/>
            <person name="Goldberg J."/>
            <person name="Griggs A."/>
            <person name="Gujja S."/>
            <person name="Hansen M."/>
            <person name="Heiman D."/>
            <person name="Howarth C."/>
            <person name="Larimer J."/>
            <person name="Lui A."/>
            <person name="MacDonald P.J.P."/>
            <person name="McCowen C."/>
            <person name="Montmayeur A."/>
            <person name="Murphy C."/>
            <person name="Neiman D."/>
            <person name="Pearson M."/>
            <person name="Priest M."/>
            <person name="Roberts A."/>
            <person name="Saif S."/>
            <person name="Shea T."/>
            <person name="Sisk P."/>
            <person name="Stolte C."/>
            <person name="Sykes S."/>
            <person name="Wortman J."/>
            <person name="Nusbaum C."/>
            <person name="Birren B."/>
        </authorList>
    </citation>
    <scope>NUCLEOTIDE SEQUENCE [LARGE SCALE GENOMIC DNA]</scope>
    <source>
        <strain evidence="2">floridensis</strain>
    </source>
</reference>
<dbReference type="RefSeq" id="XP_008073744.1">
    <property type="nucleotide sequence ID" value="XM_008075553.1"/>
</dbReference>
<evidence type="ECO:0000313" key="2">
    <source>
        <dbReference type="Proteomes" id="UP000011081"/>
    </source>
</evidence>
<dbReference type="HOGENOM" id="CLU_2098676_0_0_1"/>
<dbReference type="InParanoid" id="L2GXC9"/>
<keyword evidence="2" id="KW-1185">Reference proteome</keyword>
<dbReference type="EMBL" id="GL877412">
    <property type="protein sequence ID" value="ELA47760.1"/>
    <property type="molecule type" value="Genomic_DNA"/>
</dbReference>
<organism evidence="1 2">
    <name type="scientific">Vavraia culicis (isolate floridensis)</name>
    <name type="common">Microsporidian parasite</name>
    <dbReference type="NCBI Taxonomy" id="948595"/>
    <lineage>
        <taxon>Eukaryota</taxon>
        <taxon>Fungi</taxon>
        <taxon>Fungi incertae sedis</taxon>
        <taxon>Microsporidia</taxon>
        <taxon>Pleistophoridae</taxon>
        <taxon>Vavraia</taxon>
    </lineage>
</organism>
<gene>
    <name evidence="1" type="ORF">VCUG_00721</name>
</gene>
<dbReference type="GeneID" id="19878606"/>